<feature type="compositionally biased region" description="Acidic residues" evidence="28">
    <location>
        <begin position="1012"/>
        <end position="1026"/>
    </location>
</feature>
<dbReference type="FunFam" id="3.30.160.60:FF:002343">
    <property type="entry name" value="Zinc finger protein 33A"/>
    <property type="match status" value="1"/>
</dbReference>
<dbReference type="FunFam" id="3.30.40.140:FF:000001">
    <property type="entry name" value="E3 ubiquitin-protein ligase CHFR isoform X1"/>
    <property type="match status" value="1"/>
</dbReference>
<evidence type="ECO:0000256" key="3">
    <source>
        <dbReference type="ARBA" id="ARBA00004906"/>
    </source>
</evidence>
<dbReference type="FunFam" id="2.60.200.20:FF:000022">
    <property type="entry name" value="E3 ubiquitin-protein ligase CHFR isoform X2"/>
    <property type="match status" value="1"/>
</dbReference>
<dbReference type="Pfam" id="PF13923">
    <property type="entry name" value="zf-C3HC4_2"/>
    <property type="match status" value="1"/>
</dbReference>
<dbReference type="PROSITE" id="PS00518">
    <property type="entry name" value="ZF_RING_1"/>
    <property type="match status" value="1"/>
</dbReference>
<feature type="region of interest" description="Disordered" evidence="28">
    <location>
        <begin position="84"/>
        <end position="108"/>
    </location>
</feature>
<keyword evidence="12 27" id="KW-0863">Zinc-finger</keyword>
<dbReference type="Gene3D" id="3.30.40.10">
    <property type="entry name" value="Zinc/RING finger domain, C3HC4 (zinc finger)"/>
    <property type="match status" value="1"/>
</dbReference>
<dbReference type="FunFam" id="3.30.160.60:FF:004137">
    <property type="match status" value="1"/>
</dbReference>
<dbReference type="PROSITE" id="PS00028">
    <property type="entry name" value="ZINC_FINGER_C2H2_1"/>
    <property type="match status" value="14"/>
</dbReference>
<comment type="pathway">
    <text evidence="3">Protein modification; protein ubiquitination.</text>
</comment>
<dbReference type="Pfam" id="PF17979">
    <property type="entry name" value="zf-CRD"/>
    <property type="match status" value="1"/>
</dbReference>
<evidence type="ECO:0000313" key="33">
    <source>
        <dbReference type="EMBL" id="ERE75917.1"/>
    </source>
</evidence>
<keyword evidence="19" id="KW-0539">Nucleus</keyword>
<name>A0A061I6W2_CRIGR</name>
<dbReference type="EMBL" id="KE675150">
    <property type="protein sequence ID" value="ERE75917.1"/>
    <property type="molecule type" value="Genomic_DNA"/>
</dbReference>
<evidence type="ECO:0000256" key="27">
    <source>
        <dbReference type="PROSITE-ProRule" id="PRU00042"/>
    </source>
</evidence>
<dbReference type="FunFam" id="3.30.160.60:FF:000478">
    <property type="entry name" value="Zinc finger protein 133"/>
    <property type="match status" value="1"/>
</dbReference>
<reference evidence="34" key="1">
    <citation type="journal article" date="2013" name="Nat. Biotechnol.">
        <title>Chinese hamster genome sequenced from sorted chromosomes.</title>
        <authorList>
            <person name="Brinkrolf K."/>
            <person name="Rupp O."/>
            <person name="Laux H."/>
            <person name="Kollin F."/>
            <person name="Ernst W."/>
            <person name="Linke B."/>
            <person name="Kofler R."/>
            <person name="Romand S."/>
            <person name="Hesse F."/>
            <person name="Budach W.E."/>
            <person name="Galosy S."/>
            <person name="Muller D."/>
            <person name="Noll T."/>
            <person name="Wienberg J."/>
            <person name="Jostock T."/>
            <person name="Leonard M."/>
            <person name="Grillari J."/>
            <person name="Tauch A."/>
            <person name="Goesmann A."/>
            <person name="Helk B."/>
            <person name="Mott J.E."/>
            <person name="Puhler A."/>
            <person name="Borth N."/>
        </authorList>
    </citation>
    <scope>NUCLEOTIDE SEQUENCE [LARGE SCALE GENOMIC DNA]</scope>
    <source>
        <strain evidence="34">17A/GY</strain>
    </source>
</reference>
<feature type="region of interest" description="Disordered" evidence="28">
    <location>
        <begin position="270"/>
        <end position="295"/>
    </location>
</feature>
<gene>
    <name evidence="33" type="ORF">H671_4g12273</name>
</gene>
<dbReference type="InterPro" id="IPR036051">
    <property type="entry name" value="KRAB_dom_sf"/>
</dbReference>
<dbReference type="Pfam" id="PF00096">
    <property type="entry name" value="zf-C2H2"/>
    <property type="match status" value="14"/>
</dbReference>
<evidence type="ECO:0000256" key="25">
    <source>
        <dbReference type="ARBA" id="ARBA00062532"/>
    </source>
</evidence>
<dbReference type="PANTHER" id="PTHR24381">
    <property type="entry name" value="ZINC FINGER PROTEIN"/>
    <property type="match status" value="1"/>
</dbReference>
<feature type="domain" description="C2H2-type" evidence="31">
    <location>
        <begin position="191"/>
        <end position="218"/>
    </location>
</feature>
<dbReference type="InterPro" id="IPR001909">
    <property type="entry name" value="KRAB"/>
</dbReference>
<evidence type="ECO:0000256" key="21">
    <source>
        <dbReference type="ARBA" id="ARBA00029800"/>
    </source>
</evidence>
<evidence type="ECO:0000256" key="2">
    <source>
        <dbReference type="ARBA" id="ARBA00004322"/>
    </source>
</evidence>
<feature type="domain" description="C2H2-type" evidence="31">
    <location>
        <begin position="331"/>
        <end position="358"/>
    </location>
</feature>
<dbReference type="PROSITE" id="PS50006">
    <property type="entry name" value="FHA_DOMAIN"/>
    <property type="match status" value="1"/>
</dbReference>
<comment type="function">
    <text evidence="24">E3 ubiquitin-protein ligase that functions in the antephase checkpoint by actively delaying passage into mitosis in response to microtubule poisons. Acts in early prophase before chromosome condensation, when the centrosome move apart from each other along the periphery of the nucleus. Probably involved in signaling the presence of mitotic stress caused by microtubule poisons by mediating the 'Lys-48'-linked ubiquitination of target proteins, leading to their degradation by the proteasome. Promotes the ubiquitination and subsequent degradation of AURKA and PLK1. Probably acts as a tumor suppressor, possibly by mediating the polyubiquitination of HDAC1, leading to its degradation. May also promote the formation of 'Lys-63'-linked polyubiquitin chains and functions with the specific ubiquitin-conjugating UBC13-MMS2 (UBE2N-UBE2V2) heterodimer. Substrates that are polyubiquitinated at 'Lys-63' are usually not targeted for degradation, but are rather involved in signaling cellular stress.</text>
</comment>
<dbReference type="InterPro" id="IPR017907">
    <property type="entry name" value="Znf_RING_CS"/>
</dbReference>
<feature type="non-terminal residue" evidence="33">
    <location>
        <position position="1"/>
    </location>
</feature>
<organism evidence="33 34">
    <name type="scientific">Cricetulus griseus</name>
    <name type="common">Chinese hamster</name>
    <name type="synonym">Cricetulus barabensis griseus</name>
    <dbReference type="NCBI Taxonomy" id="10029"/>
    <lineage>
        <taxon>Eukaryota</taxon>
        <taxon>Metazoa</taxon>
        <taxon>Chordata</taxon>
        <taxon>Craniata</taxon>
        <taxon>Vertebrata</taxon>
        <taxon>Euteleostomi</taxon>
        <taxon>Mammalia</taxon>
        <taxon>Eutheria</taxon>
        <taxon>Euarchontoglires</taxon>
        <taxon>Glires</taxon>
        <taxon>Rodentia</taxon>
        <taxon>Myomorpha</taxon>
        <taxon>Muroidea</taxon>
        <taxon>Cricetidae</taxon>
        <taxon>Cricetinae</taxon>
        <taxon>Cricetulus</taxon>
    </lineage>
</organism>
<proteinExistence type="inferred from homology"/>
<sequence>ISFEDVVVDFSWEEWQLLNPTQKSLYRDVVLENCSSLVFLGYQTIKPDVAFKLDQQEASLINEGILNQNFLEIWLDTSEVRSQNKQDKLKRKERGNGNDVSEKTSQSNMNSVRLEMIMHKCGKCEKSLKHPFDVKSNDGRKKIKASKKLLFYLKSDRPCGKVKYHGYKKCTKTSSKESRRFKNHLTKSGVYLCLECGKVFNQKSQITSHQKKHIKKKPYQYIRCGESFAQKSLLTIHQKTHSVEKPYGCNQCHRVFRSKSMYIQHQKIHTGEKPNTSSMGGKAFSKKPQQTGHEATHKINKPYVCSDCGKAFSQKLKLIIHQRKHTGEKPHKCSDCGKTFFWHSHLIIHQRSHTGKKPYECSECKKTFDENSLLIRHQRIHRGEKLYACRKCDETFIRKAQLIEHKMTHKREKKYQCCDCEETFFKKSELVRHQKSHLKEKPFRCDECGKRFFGKSQLLTHQRTHTGEKPYKCNECGKAFSQKSSVISHRRTHTGEKPYKCTECEKTFSEKSSLIHHQRTHTGEKPFECNDCGKAFAWKTQLLRHQRIHTGEKPFECNECGKAFVQKVQLIKHQKNHTGEKTYKCSDCGKAFFEKTQLMVHQRIHTGERPYNCGECGKSFTRKSHLLRHQAIHTRDKYTTIIALQVPTTFSTVTCYSGCDLSFPSNKLVSGDHCKLIVDKKSGQVTLEDTSTNGTVINKLRVVKKQTYPLQSGDIIYLVYRKNEPEHNVAYLYESLNEKQSLPQESFEANKENMFHVTKDSSGPGQGDDLQVPPLSPVAQTCLEEPQPSTSTSDLFPMASTSSMESELTSAGQKHSSSSGLGNAGVSPKECSSLVANGELSILSPVLQDKEASFSLLETEDHEGLEPAKKKTKGDGELDLNLQLLVADQRGNAQTSLQDVRVASVKPDKMEETLTCIICQDLLHDCVSLQPCMHTFCAACYSGWMERSSLCPTCRCPVERICKNHILNNLVEAYLIQHPDKCRSEEDVRSMDARNKITQDMLQPRVRRSFSDEEGSSEDLLELSDVDSESSDISQPYIVCRQCPEYRRQAVQSLPCPVPDSELGATQALGGEAPSTSASLPTTAQDYMCPLQGSHAICTCCFQPMPDRRAEREQDSRVAPQQCAVCLQPFCHLYWGCTRTGCFGCLAPFCELNLGDKCLDGVLNNNNYESDILKNYLAARGLTWKNMLAESLLALQRGIFLLSDYRITGNTVLCYCCGLRSFRELTYQYRQNIPASELPVTVTSRPDCYWGRNCRTQVKAHHAMKFNHICEQTRFKN</sequence>
<evidence type="ECO:0000313" key="34">
    <source>
        <dbReference type="Proteomes" id="UP000030759"/>
    </source>
</evidence>
<dbReference type="Gene3D" id="3.30.40.140">
    <property type="match status" value="1"/>
</dbReference>
<dbReference type="InterPro" id="IPR040909">
    <property type="entry name" value="CHFR_Znf-CRD"/>
</dbReference>
<dbReference type="Gene3D" id="2.60.200.20">
    <property type="match status" value="1"/>
</dbReference>
<evidence type="ECO:0000256" key="8">
    <source>
        <dbReference type="ARBA" id="ARBA00022618"/>
    </source>
</evidence>
<dbReference type="SUPFAM" id="SSF109640">
    <property type="entry name" value="KRAB domain (Kruppel-associated box)"/>
    <property type="match status" value="1"/>
</dbReference>
<dbReference type="PANTHER" id="PTHR24381:SF390">
    <property type="entry name" value="ZINC FINGER PROTEIN 37 HOMOLOG"/>
    <property type="match status" value="1"/>
</dbReference>
<dbReference type="InterPro" id="IPR000253">
    <property type="entry name" value="FHA_dom"/>
</dbReference>
<comment type="similarity">
    <text evidence="5">Belongs to the krueppel C2H2-type zinc-finger protein family.</text>
</comment>
<feature type="domain" description="FHA" evidence="29">
    <location>
        <begin position="657"/>
        <end position="702"/>
    </location>
</feature>
<keyword evidence="16" id="KW-0805">Transcription regulation</keyword>
<keyword evidence="10" id="KW-0479">Metal-binding</keyword>
<keyword evidence="17" id="KW-0238">DNA-binding</keyword>
<dbReference type="SMART" id="SM00349">
    <property type="entry name" value="KRAB"/>
    <property type="match status" value="1"/>
</dbReference>
<evidence type="ECO:0000256" key="18">
    <source>
        <dbReference type="ARBA" id="ARBA00023163"/>
    </source>
</evidence>
<keyword evidence="18" id="KW-0804">Transcription</keyword>
<dbReference type="Pfam" id="PF01352">
    <property type="entry name" value="KRAB"/>
    <property type="match status" value="1"/>
</dbReference>
<protein>
    <recommendedName>
        <fullName evidence="7">E3 ubiquitin-protein ligase CHFR</fullName>
        <ecNumber evidence="6">2.3.2.27</ecNumber>
    </recommendedName>
    <alternativeName>
        <fullName evidence="22">Checkpoint with forkhead and RING finger domains protein</fullName>
    </alternativeName>
    <alternativeName>
        <fullName evidence="21">RING-type E3 ubiquitin transferase CHFR</fullName>
    </alternativeName>
    <alternativeName>
        <fullName evidence="26">Zinc finger protein 12</fullName>
    </alternativeName>
</protein>
<feature type="domain" description="C2H2-type" evidence="31">
    <location>
        <begin position="443"/>
        <end position="470"/>
    </location>
</feature>
<dbReference type="SMART" id="SM00355">
    <property type="entry name" value="ZnF_C2H2"/>
    <property type="match status" value="15"/>
</dbReference>
<keyword evidence="15" id="KW-0862">Zinc</keyword>
<dbReference type="FunFam" id="3.30.160.60:FF:000824">
    <property type="entry name" value="Zinc finger protein 184"/>
    <property type="match status" value="1"/>
</dbReference>
<dbReference type="EC" id="2.3.2.27" evidence="6"/>
<dbReference type="GO" id="GO:0000981">
    <property type="term" value="F:DNA-binding transcription factor activity, RNA polymerase II-specific"/>
    <property type="evidence" value="ECO:0007669"/>
    <property type="project" value="TreeGrafter"/>
</dbReference>
<dbReference type="FunFam" id="3.30.160.60:FF:000053">
    <property type="entry name" value="zinc finger protein 182 isoform X1"/>
    <property type="match status" value="1"/>
</dbReference>
<dbReference type="GO" id="GO:0008270">
    <property type="term" value="F:zinc ion binding"/>
    <property type="evidence" value="ECO:0007669"/>
    <property type="project" value="UniProtKB-KW"/>
</dbReference>
<feature type="domain" description="C2H2-type" evidence="31">
    <location>
        <begin position="527"/>
        <end position="554"/>
    </location>
</feature>
<feature type="domain" description="C2H2-type" evidence="31">
    <location>
        <begin position="415"/>
        <end position="442"/>
    </location>
</feature>
<dbReference type="PROSITE" id="PS50805">
    <property type="entry name" value="KRAB"/>
    <property type="match status" value="1"/>
</dbReference>
<dbReference type="SUPFAM" id="SSF57850">
    <property type="entry name" value="RING/U-box"/>
    <property type="match status" value="1"/>
</dbReference>
<dbReference type="PROSITE" id="PS50089">
    <property type="entry name" value="ZF_RING_2"/>
    <property type="match status" value="1"/>
</dbReference>
<feature type="domain" description="C2H2-type" evidence="31">
    <location>
        <begin position="471"/>
        <end position="498"/>
    </location>
</feature>
<dbReference type="UniPathway" id="UPA00143"/>
<dbReference type="GO" id="GO:0061630">
    <property type="term" value="F:ubiquitin protein ligase activity"/>
    <property type="evidence" value="ECO:0007669"/>
    <property type="project" value="UniProtKB-EC"/>
</dbReference>
<dbReference type="FunFam" id="3.30.160.60:FF:002063">
    <property type="entry name" value="RB associated KRAB zinc finger"/>
    <property type="match status" value="1"/>
</dbReference>
<dbReference type="CDD" id="cd16503">
    <property type="entry name" value="RING-HC_CHFR"/>
    <property type="match status" value="1"/>
</dbReference>
<evidence type="ECO:0000256" key="6">
    <source>
        <dbReference type="ARBA" id="ARBA00012483"/>
    </source>
</evidence>
<dbReference type="FunFam" id="3.30.40.10:FF:000203">
    <property type="entry name" value="E3 ubiquitin-protein ligase CHFR isoform X1"/>
    <property type="match status" value="1"/>
</dbReference>
<keyword evidence="13" id="KW-0498">Mitosis</keyword>
<feature type="domain" description="C2H2-type" evidence="31">
    <location>
        <begin position="387"/>
        <end position="414"/>
    </location>
</feature>
<dbReference type="Proteomes" id="UP000030759">
    <property type="component" value="Unassembled WGS sequence"/>
</dbReference>
<feature type="domain" description="KRAB" evidence="32">
    <location>
        <begin position="1"/>
        <end position="72"/>
    </location>
</feature>
<comment type="subcellular location">
    <subcellularLocation>
        <location evidence="2">Nucleus</location>
        <location evidence="2">PML body</location>
    </subcellularLocation>
</comment>
<dbReference type="FunFam" id="3.30.160.60:FF:000012">
    <property type="entry name" value="RB-associated KRAB zinc finger protein-like"/>
    <property type="match status" value="1"/>
</dbReference>
<evidence type="ECO:0000259" key="29">
    <source>
        <dbReference type="PROSITE" id="PS50006"/>
    </source>
</evidence>
<evidence type="ECO:0000256" key="26">
    <source>
        <dbReference type="ARBA" id="ARBA00068240"/>
    </source>
</evidence>
<evidence type="ECO:0000256" key="14">
    <source>
        <dbReference type="ARBA" id="ARBA00022786"/>
    </source>
</evidence>
<evidence type="ECO:0000256" key="9">
    <source>
        <dbReference type="ARBA" id="ARBA00022679"/>
    </source>
</evidence>
<keyword evidence="8" id="KW-0132">Cell division</keyword>
<evidence type="ECO:0000256" key="19">
    <source>
        <dbReference type="ARBA" id="ARBA00023242"/>
    </source>
</evidence>
<evidence type="ECO:0000256" key="28">
    <source>
        <dbReference type="SAM" id="MobiDB-lite"/>
    </source>
</evidence>
<evidence type="ECO:0000259" key="32">
    <source>
        <dbReference type="PROSITE" id="PS50805"/>
    </source>
</evidence>
<evidence type="ECO:0000256" key="16">
    <source>
        <dbReference type="ARBA" id="ARBA00023015"/>
    </source>
</evidence>
<feature type="region of interest" description="Disordered" evidence="28">
    <location>
        <begin position="1003"/>
        <end position="1026"/>
    </location>
</feature>
<dbReference type="SUPFAM" id="SSF57667">
    <property type="entry name" value="beta-beta-alpha zinc fingers"/>
    <property type="match status" value="8"/>
</dbReference>
<dbReference type="CDD" id="cd07765">
    <property type="entry name" value="KRAB_A-box"/>
    <property type="match status" value="1"/>
</dbReference>
<dbReference type="PROSITE" id="PS50157">
    <property type="entry name" value="ZINC_FINGER_C2H2_2"/>
    <property type="match status" value="15"/>
</dbReference>
<dbReference type="GO" id="GO:0016874">
    <property type="term" value="F:ligase activity"/>
    <property type="evidence" value="ECO:0007669"/>
    <property type="project" value="UniProtKB-KW"/>
</dbReference>
<comment type="subunit">
    <text evidence="25">Interacts with HDAC1 and HDAC2. Interacts with PML (with sumoylated form of PML).</text>
</comment>
<dbReference type="GO" id="GO:0016605">
    <property type="term" value="C:PML body"/>
    <property type="evidence" value="ECO:0007669"/>
    <property type="project" value="UniProtKB-SubCell"/>
</dbReference>
<dbReference type="AlphaFoldDB" id="A0A061I6W2"/>
<evidence type="ECO:0000256" key="4">
    <source>
        <dbReference type="ARBA" id="ARBA00005797"/>
    </source>
</evidence>
<keyword evidence="33" id="KW-0436">Ligase</keyword>
<feature type="domain" description="RING-type" evidence="30">
    <location>
        <begin position="916"/>
        <end position="955"/>
    </location>
</feature>
<dbReference type="SMART" id="SM00184">
    <property type="entry name" value="RING"/>
    <property type="match status" value="2"/>
</dbReference>
<feature type="region of interest" description="Disordered" evidence="28">
    <location>
        <begin position="781"/>
        <end position="828"/>
    </location>
</feature>
<feature type="domain" description="C2H2-type" evidence="31">
    <location>
        <begin position="219"/>
        <end position="246"/>
    </location>
</feature>
<keyword evidence="20" id="KW-0131">Cell cycle</keyword>
<dbReference type="InterPro" id="IPR013083">
    <property type="entry name" value="Znf_RING/FYVE/PHD"/>
</dbReference>
<comment type="catalytic activity">
    <reaction evidence="1">
        <text>S-ubiquitinyl-[E2 ubiquitin-conjugating enzyme]-L-cysteine + [acceptor protein]-L-lysine = [E2 ubiquitin-conjugating enzyme]-L-cysteine + N(6)-ubiquitinyl-[acceptor protein]-L-lysine.</text>
        <dbReference type="EC" id="2.3.2.27"/>
    </reaction>
</comment>
<evidence type="ECO:0000259" key="30">
    <source>
        <dbReference type="PROSITE" id="PS50089"/>
    </source>
</evidence>
<dbReference type="Gene3D" id="3.30.160.60">
    <property type="entry name" value="Classic Zinc Finger"/>
    <property type="match status" value="15"/>
</dbReference>
<dbReference type="SUPFAM" id="SSF49879">
    <property type="entry name" value="SMAD/FHA domain"/>
    <property type="match status" value="1"/>
</dbReference>
<dbReference type="FunFam" id="3.30.160.60:FF:000446">
    <property type="entry name" value="Zinc finger protein"/>
    <property type="match status" value="1"/>
</dbReference>
<feature type="domain" description="C2H2-type" evidence="31">
    <location>
        <begin position="247"/>
        <end position="274"/>
    </location>
</feature>
<keyword evidence="14" id="KW-0833">Ubl conjugation pathway</keyword>
<feature type="domain" description="C2H2-type" evidence="31">
    <location>
        <begin position="359"/>
        <end position="386"/>
    </location>
</feature>
<feature type="domain" description="C2H2-type" evidence="31">
    <location>
        <begin position="499"/>
        <end position="526"/>
    </location>
</feature>
<dbReference type="FunFam" id="3.30.160.60:FF:000295">
    <property type="entry name" value="zinc finger protein 19"/>
    <property type="match status" value="2"/>
</dbReference>
<dbReference type="InterPro" id="IPR008984">
    <property type="entry name" value="SMAD_FHA_dom_sf"/>
</dbReference>
<dbReference type="GO" id="GO:0000977">
    <property type="term" value="F:RNA polymerase II transcription regulatory region sequence-specific DNA binding"/>
    <property type="evidence" value="ECO:0007669"/>
    <property type="project" value="TreeGrafter"/>
</dbReference>
<evidence type="ECO:0000256" key="17">
    <source>
        <dbReference type="ARBA" id="ARBA00023125"/>
    </source>
</evidence>
<feature type="domain" description="C2H2-type" evidence="31">
    <location>
        <begin position="555"/>
        <end position="582"/>
    </location>
</feature>
<feature type="domain" description="C2H2-type" evidence="31">
    <location>
        <begin position="611"/>
        <end position="638"/>
    </location>
</feature>
<dbReference type="InterPro" id="IPR036236">
    <property type="entry name" value="Znf_C2H2_sf"/>
</dbReference>
<dbReference type="Gene3D" id="6.10.140.140">
    <property type="match status" value="1"/>
</dbReference>
<evidence type="ECO:0000256" key="15">
    <source>
        <dbReference type="ARBA" id="ARBA00022833"/>
    </source>
</evidence>
<evidence type="ECO:0000256" key="10">
    <source>
        <dbReference type="ARBA" id="ARBA00022723"/>
    </source>
</evidence>
<evidence type="ECO:0000256" key="11">
    <source>
        <dbReference type="ARBA" id="ARBA00022737"/>
    </source>
</evidence>
<feature type="domain" description="C2H2-type" evidence="31">
    <location>
        <begin position="583"/>
        <end position="610"/>
    </location>
</feature>
<dbReference type="GO" id="GO:0000278">
    <property type="term" value="P:mitotic cell cycle"/>
    <property type="evidence" value="ECO:0007669"/>
    <property type="project" value="UniProtKB-ARBA"/>
</dbReference>
<dbReference type="FunFam" id="3.30.160.60:FF:002402">
    <property type="entry name" value="Zinc finger protein 347"/>
    <property type="match status" value="1"/>
</dbReference>
<evidence type="ECO:0000256" key="20">
    <source>
        <dbReference type="ARBA" id="ARBA00023306"/>
    </source>
</evidence>
<dbReference type="GO" id="GO:0016567">
    <property type="term" value="P:protein ubiquitination"/>
    <property type="evidence" value="ECO:0007669"/>
    <property type="project" value="UniProtKB-UniPathway"/>
</dbReference>
<dbReference type="InterPro" id="IPR013087">
    <property type="entry name" value="Znf_C2H2_type"/>
</dbReference>
<evidence type="ECO:0000256" key="24">
    <source>
        <dbReference type="ARBA" id="ARBA00057857"/>
    </source>
</evidence>
<feature type="compositionally biased region" description="Polar residues" evidence="28">
    <location>
        <begin position="787"/>
        <end position="821"/>
    </location>
</feature>
<dbReference type="InterPro" id="IPR001841">
    <property type="entry name" value="Znf_RING"/>
</dbReference>
<keyword evidence="9" id="KW-0808">Transferase</keyword>
<comment type="function">
    <text evidence="23">Transcriptional repressor which suppresses activation protein 1 (AP-1)- and serum response element (SRE)-mediated transcriptional activity.</text>
</comment>
<feature type="domain" description="C2H2-type" evidence="31">
    <location>
        <begin position="303"/>
        <end position="330"/>
    </location>
</feature>
<evidence type="ECO:0000256" key="22">
    <source>
        <dbReference type="ARBA" id="ARBA00031332"/>
    </source>
</evidence>
<evidence type="ECO:0000259" key="31">
    <source>
        <dbReference type="PROSITE" id="PS50157"/>
    </source>
</evidence>
<dbReference type="FunFam" id="3.30.160.60:FF:001498">
    <property type="entry name" value="Zinc finger protein 404"/>
    <property type="match status" value="1"/>
</dbReference>
<evidence type="ECO:0000256" key="7">
    <source>
        <dbReference type="ARBA" id="ARBA00017908"/>
    </source>
</evidence>
<dbReference type="FunFam" id="3.30.160.60:FF:001532">
    <property type="entry name" value="Zinc finger protein 483"/>
    <property type="match status" value="1"/>
</dbReference>
<keyword evidence="11" id="KW-0677">Repeat</keyword>
<dbReference type="GO" id="GO:0051301">
    <property type="term" value="P:cell division"/>
    <property type="evidence" value="ECO:0007669"/>
    <property type="project" value="UniProtKB-KW"/>
</dbReference>
<evidence type="ECO:0000256" key="13">
    <source>
        <dbReference type="ARBA" id="ARBA00022776"/>
    </source>
</evidence>
<dbReference type="FunFam" id="3.30.160.60:FF:000200">
    <property type="entry name" value="zinc finger protein 510 isoform X2"/>
    <property type="match status" value="1"/>
</dbReference>
<evidence type="ECO:0000256" key="12">
    <source>
        <dbReference type="ARBA" id="ARBA00022771"/>
    </source>
</evidence>
<dbReference type="Pfam" id="PF00498">
    <property type="entry name" value="FHA"/>
    <property type="match status" value="1"/>
</dbReference>
<evidence type="ECO:0000256" key="5">
    <source>
        <dbReference type="ARBA" id="ARBA00006991"/>
    </source>
</evidence>
<accession>A0A061I6W2</accession>
<evidence type="ECO:0000256" key="1">
    <source>
        <dbReference type="ARBA" id="ARBA00000900"/>
    </source>
</evidence>
<comment type="similarity">
    <text evidence="4">Belongs to the CHFR family.</text>
</comment>
<evidence type="ECO:0000256" key="23">
    <source>
        <dbReference type="ARBA" id="ARBA00055685"/>
    </source>
</evidence>
<dbReference type="GO" id="GO:0045892">
    <property type="term" value="P:negative regulation of DNA-templated transcription"/>
    <property type="evidence" value="ECO:0007669"/>
    <property type="project" value="UniProtKB-ARBA"/>
</dbReference>